<dbReference type="SUPFAM" id="SSF81606">
    <property type="entry name" value="PP2C-like"/>
    <property type="match status" value="1"/>
</dbReference>
<keyword evidence="1" id="KW-0479">Metal-binding</keyword>
<accession>A0A146FNT5</accession>
<feature type="domain" description="PPM-type phosphatase" evidence="2">
    <location>
        <begin position="50"/>
        <end position="355"/>
    </location>
</feature>
<dbReference type="VEuPathDB" id="FungiDB:ASPFODRAFT_56092"/>
<dbReference type="PANTHER" id="PTHR12320:SF24">
    <property type="entry name" value="PROTEIN PHOSPHATASE"/>
    <property type="match status" value="1"/>
</dbReference>
<evidence type="ECO:0000256" key="1">
    <source>
        <dbReference type="RuleBase" id="RU366020"/>
    </source>
</evidence>
<dbReference type="InterPro" id="IPR001932">
    <property type="entry name" value="PPM-type_phosphatase-like_dom"/>
</dbReference>
<dbReference type="PANTHER" id="PTHR12320">
    <property type="entry name" value="PROTEIN PHOSPHATASE 2C"/>
    <property type="match status" value="1"/>
</dbReference>
<comment type="caution">
    <text evidence="3">The sequence shown here is derived from an EMBL/GenBank/DDBJ whole genome shotgun (WGS) entry which is preliminary data.</text>
</comment>
<protein>
    <recommendedName>
        <fullName evidence="1">Protein phosphatase</fullName>
        <ecNumber evidence="1">3.1.3.16</ecNumber>
    </recommendedName>
</protein>
<reference evidence="3 4" key="1">
    <citation type="journal article" date="2016" name="DNA Res.">
        <title>Genome sequence of Aspergillus luchuensis NBRC 4314.</title>
        <authorList>
            <person name="Yamada O."/>
            <person name="Machida M."/>
            <person name="Hosoyama A."/>
            <person name="Goto M."/>
            <person name="Takahashi T."/>
            <person name="Futagami T."/>
            <person name="Yamagata Y."/>
            <person name="Takeuchi M."/>
            <person name="Kobayashi T."/>
            <person name="Koike H."/>
            <person name="Abe K."/>
            <person name="Asai K."/>
            <person name="Arita M."/>
            <person name="Fujita N."/>
            <person name="Fukuda K."/>
            <person name="Higa K."/>
            <person name="Horikawa H."/>
            <person name="Ishikawa T."/>
            <person name="Jinno K."/>
            <person name="Kato Y."/>
            <person name="Kirimura K."/>
            <person name="Mizutani O."/>
            <person name="Nakasone K."/>
            <person name="Sano M."/>
            <person name="Shiraishi Y."/>
            <person name="Tsukahara M."/>
            <person name="Gomi K."/>
        </authorList>
    </citation>
    <scope>NUCLEOTIDE SEQUENCE [LARGE SCALE GENOMIC DNA]</scope>
    <source>
        <strain evidence="3 4">RIB 2604</strain>
    </source>
</reference>
<dbReference type="AlphaFoldDB" id="A0A146FNT5"/>
<dbReference type="EC" id="3.1.3.16" evidence="1"/>
<evidence type="ECO:0000313" key="4">
    <source>
        <dbReference type="Proteomes" id="UP000075230"/>
    </source>
</evidence>
<comment type="catalytic activity">
    <reaction evidence="1">
        <text>O-phospho-L-seryl-[protein] + H2O = L-seryl-[protein] + phosphate</text>
        <dbReference type="Rhea" id="RHEA:20629"/>
        <dbReference type="Rhea" id="RHEA-COMP:9863"/>
        <dbReference type="Rhea" id="RHEA-COMP:11604"/>
        <dbReference type="ChEBI" id="CHEBI:15377"/>
        <dbReference type="ChEBI" id="CHEBI:29999"/>
        <dbReference type="ChEBI" id="CHEBI:43474"/>
        <dbReference type="ChEBI" id="CHEBI:83421"/>
        <dbReference type="EC" id="3.1.3.16"/>
    </reaction>
</comment>
<evidence type="ECO:0000259" key="2">
    <source>
        <dbReference type="PROSITE" id="PS51746"/>
    </source>
</evidence>
<dbReference type="PROSITE" id="PS51746">
    <property type="entry name" value="PPM_2"/>
    <property type="match status" value="1"/>
</dbReference>
<organism evidence="3 4">
    <name type="scientific">Aspergillus kawachii</name>
    <name type="common">White koji mold</name>
    <name type="synonym">Aspergillus awamori var. kawachi</name>
    <dbReference type="NCBI Taxonomy" id="1069201"/>
    <lineage>
        <taxon>Eukaryota</taxon>
        <taxon>Fungi</taxon>
        <taxon>Dikarya</taxon>
        <taxon>Ascomycota</taxon>
        <taxon>Pezizomycotina</taxon>
        <taxon>Eurotiomycetes</taxon>
        <taxon>Eurotiomycetidae</taxon>
        <taxon>Eurotiales</taxon>
        <taxon>Aspergillaceae</taxon>
        <taxon>Aspergillus</taxon>
        <taxon>Aspergillus subgen. Circumdati</taxon>
    </lineage>
</organism>
<proteinExistence type="inferred from homology"/>
<dbReference type="GO" id="GO:0046872">
    <property type="term" value="F:metal ion binding"/>
    <property type="evidence" value="ECO:0007669"/>
    <property type="project" value="UniProtKB-UniRule"/>
</dbReference>
<keyword evidence="1" id="KW-0460">Magnesium</keyword>
<dbReference type="FunFam" id="3.60.40.10:FF:000118">
    <property type="entry name" value="Phosphatase 2C-like domain-containing protein"/>
    <property type="match status" value="1"/>
</dbReference>
<dbReference type="InterPro" id="IPR036457">
    <property type="entry name" value="PPM-type-like_dom_sf"/>
</dbReference>
<dbReference type="Proteomes" id="UP000075230">
    <property type="component" value="Unassembled WGS sequence"/>
</dbReference>
<sequence length="355" mass="39740">MVPKTLVVSSTGYALCAKRPSRPFPPPFLSPPSSSFSDPLTTHYLSHDKRLSVRGDLVRGLNNGDDAVLVAENYLAVNDGVGAWATKPRGHAALWSRLLLHYWALELEREPNGQSELDPIGYLQRAYEETIRATTSPGEWLGTTTSVTAILHWKRDAATGSIRPLLYVTNIGDCKIFVIRPSEKRILFRTKEQWHWFDCPMQLGTNSVDTPQKDAVLSLIDVQEDDLVVAVSDGIVDNLWEHEILTIILDSLEKWQQGRHEDKDSEWAPPAVMADEQMVFIARELLKSALEIAQDPFAESPYMEKAVDEGLAVQGGECLRIPFQENGRYQCGNRLLQEEDVIDPIYPVTCTQAVG</sequence>
<reference evidence="4" key="2">
    <citation type="submission" date="2016-02" db="EMBL/GenBank/DDBJ databases">
        <title>Genome sequencing of Aspergillus luchuensis NBRC 4314.</title>
        <authorList>
            <person name="Yamada O."/>
        </authorList>
    </citation>
    <scope>NUCLEOTIDE SEQUENCE [LARGE SCALE GENOMIC DNA]</scope>
    <source>
        <strain evidence="4">RIB 2604</strain>
    </source>
</reference>
<gene>
    <name evidence="3" type="ORF">RIB2604_02109450</name>
</gene>
<comment type="cofactor">
    <cofactor evidence="1">
        <name>Mn(2+)</name>
        <dbReference type="ChEBI" id="CHEBI:29035"/>
    </cofactor>
</comment>
<dbReference type="Gene3D" id="3.60.40.10">
    <property type="entry name" value="PPM-type phosphatase domain"/>
    <property type="match status" value="1"/>
</dbReference>
<dbReference type="InterPro" id="IPR039123">
    <property type="entry name" value="PPTC7"/>
</dbReference>
<comment type="cofactor">
    <cofactor evidence="1">
        <name>Mg(2+)</name>
        <dbReference type="ChEBI" id="CHEBI:18420"/>
    </cofactor>
</comment>
<comment type="catalytic activity">
    <reaction evidence="1">
        <text>O-phospho-L-threonyl-[protein] + H2O = L-threonyl-[protein] + phosphate</text>
        <dbReference type="Rhea" id="RHEA:47004"/>
        <dbReference type="Rhea" id="RHEA-COMP:11060"/>
        <dbReference type="Rhea" id="RHEA-COMP:11605"/>
        <dbReference type="ChEBI" id="CHEBI:15377"/>
        <dbReference type="ChEBI" id="CHEBI:30013"/>
        <dbReference type="ChEBI" id="CHEBI:43474"/>
        <dbReference type="ChEBI" id="CHEBI:61977"/>
        <dbReference type="EC" id="3.1.3.16"/>
    </reaction>
</comment>
<dbReference type="SMART" id="SM00332">
    <property type="entry name" value="PP2Cc"/>
    <property type="match status" value="1"/>
</dbReference>
<dbReference type="GO" id="GO:0004722">
    <property type="term" value="F:protein serine/threonine phosphatase activity"/>
    <property type="evidence" value="ECO:0007669"/>
    <property type="project" value="UniProtKB-EC"/>
</dbReference>
<evidence type="ECO:0000313" key="3">
    <source>
        <dbReference type="EMBL" id="GAT27257.1"/>
    </source>
</evidence>
<keyword evidence="1" id="KW-0904">Protein phosphatase</keyword>
<keyword evidence="1" id="KW-0378">Hydrolase</keyword>
<keyword evidence="1" id="KW-0464">Manganese</keyword>
<comment type="similarity">
    <text evidence="1">Belongs to the PP2C family.</text>
</comment>
<name>A0A146FNT5_ASPKA</name>
<dbReference type="EMBL" id="BCWF01000021">
    <property type="protein sequence ID" value="GAT27257.1"/>
    <property type="molecule type" value="Genomic_DNA"/>
</dbReference>